<dbReference type="InterPro" id="IPR005119">
    <property type="entry name" value="LysR_subst-bd"/>
</dbReference>
<comment type="caution">
    <text evidence="6">The sequence shown here is derived from an EMBL/GenBank/DDBJ whole genome shotgun (WGS) entry which is preliminary data.</text>
</comment>
<dbReference type="PANTHER" id="PTHR30346">
    <property type="entry name" value="TRANSCRIPTIONAL DUAL REGULATOR HCAR-RELATED"/>
    <property type="match status" value="1"/>
</dbReference>
<keyword evidence="4" id="KW-0804">Transcription</keyword>
<dbReference type="InterPro" id="IPR036390">
    <property type="entry name" value="WH_DNA-bd_sf"/>
</dbReference>
<keyword evidence="2" id="KW-0805">Transcription regulation</keyword>
<comment type="similarity">
    <text evidence="1">Belongs to the LysR transcriptional regulatory family.</text>
</comment>
<keyword evidence="7" id="KW-1185">Reference proteome</keyword>
<dbReference type="Gene3D" id="1.10.10.10">
    <property type="entry name" value="Winged helix-like DNA-binding domain superfamily/Winged helix DNA-binding domain"/>
    <property type="match status" value="1"/>
</dbReference>
<dbReference type="PROSITE" id="PS50931">
    <property type="entry name" value="HTH_LYSR"/>
    <property type="match status" value="1"/>
</dbReference>
<dbReference type="GO" id="GO:0003700">
    <property type="term" value="F:DNA-binding transcription factor activity"/>
    <property type="evidence" value="ECO:0007669"/>
    <property type="project" value="InterPro"/>
</dbReference>
<evidence type="ECO:0000256" key="2">
    <source>
        <dbReference type="ARBA" id="ARBA00023015"/>
    </source>
</evidence>
<sequence length="303" mass="33633">MALPANASLRQFRYFCAAAELKQFSLAARQLRVSQSVVTTAVRQLEAMMGVTLFERLPHGVELTAEGHRFHQRIRHILDSLEDALDEPHHAAHDLAGSVRIGASYVVLGYFLCGLLARFRRTYPYVEIDLVDMDRQGIEAGVESGDLDLGLCIVSNCDPGLALARKVLLRSRRQLWVCDQHALMGQDDVRLADVAAYPYIMLTVDEGEASASRYWQATGLEPSVGFRTSSMEALRGLVAYGFGVTILSDMVYRSWSLDGRKIQARPISEKIPPMEVGMLSRPDADWTPAARAFRQFAELACGV</sequence>
<dbReference type="GO" id="GO:0032993">
    <property type="term" value="C:protein-DNA complex"/>
    <property type="evidence" value="ECO:0007669"/>
    <property type="project" value="TreeGrafter"/>
</dbReference>
<dbReference type="GO" id="GO:0003677">
    <property type="term" value="F:DNA binding"/>
    <property type="evidence" value="ECO:0007669"/>
    <property type="project" value="UniProtKB-KW"/>
</dbReference>
<dbReference type="EMBL" id="VOHK01000008">
    <property type="protein sequence ID" value="TWT17808.1"/>
    <property type="molecule type" value="Genomic_DNA"/>
</dbReference>
<keyword evidence="3" id="KW-0238">DNA-binding</keyword>
<dbReference type="Pfam" id="PF03466">
    <property type="entry name" value="LysR_substrate"/>
    <property type="match status" value="1"/>
</dbReference>
<protein>
    <submittedName>
        <fullName evidence="6">LysR family transcriptional regulator</fullName>
    </submittedName>
</protein>
<dbReference type="Pfam" id="PF00126">
    <property type="entry name" value="HTH_1"/>
    <property type="match status" value="1"/>
</dbReference>
<accession>A0A5C5TWM3</accession>
<evidence type="ECO:0000256" key="1">
    <source>
        <dbReference type="ARBA" id="ARBA00009437"/>
    </source>
</evidence>
<reference evidence="6 7" key="1">
    <citation type="journal article" date="2008" name="Int. J. Syst. Evol. Microbiol.">
        <title>Luteimonas marina sp. nov., isolated from seawater.</title>
        <authorList>
            <person name="Baik K.S."/>
            <person name="Park S.C."/>
            <person name="Kim M.S."/>
            <person name="Kim E.M."/>
            <person name="Park C."/>
            <person name="Chun J."/>
            <person name="Seong C.N."/>
        </authorList>
    </citation>
    <scope>NUCLEOTIDE SEQUENCE [LARGE SCALE GENOMIC DNA]</scope>
    <source>
        <strain evidence="6 7">FR1330</strain>
    </source>
</reference>
<dbReference type="SUPFAM" id="SSF46785">
    <property type="entry name" value="Winged helix' DNA-binding domain"/>
    <property type="match status" value="1"/>
</dbReference>
<name>A0A5C5TWM3_9GAMM</name>
<gene>
    <name evidence="6" type="ORF">FQY83_16065</name>
</gene>
<organism evidence="6 7">
    <name type="scientific">Luteimonas marina</name>
    <dbReference type="NCBI Taxonomy" id="488485"/>
    <lineage>
        <taxon>Bacteria</taxon>
        <taxon>Pseudomonadati</taxon>
        <taxon>Pseudomonadota</taxon>
        <taxon>Gammaproteobacteria</taxon>
        <taxon>Lysobacterales</taxon>
        <taxon>Lysobacteraceae</taxon>
        <taxon>Luteimonas</taxon>
    </lineage>
</organism>
<dbReference type="PRINTS" id="PR00039">
    <property type="entry name" value="HTHLYSR"/>
</dbReference>
<evidence type="ECO:0000313" key="6">
    <source>
        <dbReference type="EMBL" id="TWT17808.1"/>
    </source>
</evidence>
<dbReference type="OrthoDB" id="5526340at2"/>
<evidence type="ECO:0000259" key="5">
    <source>
        <dbReference type="PROSITE" id="PS50931"/>
    </source>
</evidence>
<dbReference type="InterPro" id="IPR000847">
    <property type="entry name" value="LysR_HTH_N"/>
</dbReference>
<dbReference type="AlphaFoldDB" id="A0A5C5TWM3"/>
<feature type="domain" description="HTH lysR-type" evidence="5">
    <location>
        <begin position="9"/>
        <end position="64"/>
    </location>
</feature>
<dbReference type="SUPFAM" id="SSF53850">
    <property type="entry name" value="Periplasmic binding protein-like II"/>
    <property type="match status" value="1"/>
</dbReference>
<evidence type="ECO:0000256" key="4">
    <source>
        <dbReference type="ARBA" id="ARBA00023163"/>
    </source>
</evidence>
<dbReference type="RefSeq" id="WP_146388994.1">
    <property type="nucleotide sequence ID" value="NZ_VOHK01000008.1"/>
</dbReference>
<proteinExistence type="inferred from homology"/>
<dbReference type="Gene3D" id="3.40.190.10">
    <property type="entry name" value="Periplasmic binding protein-like II"/>
    <property type="match status" value="2"/>
</dbReference>
<evidence type="ECO:0000256" key="3">
    <source>
        <dbReference type="ARBA" id="ARBA00023125"/>
    </source>
</evidence>
<dbReference type="InterPro" id="IPR036388">
    <property type="entry name" value="WH-like_DNA-bd_sf"/>
</dbReference>
<dbReference type="FunFam" id="1.10.10.10:FF:000001">
    <property type="entry name" value="LysR family transcriptional regulator"/>
    <property type="match status" value="1"/>
</dbReference>
<dbReference type="Proteomes" id="UP000319980">
    <property type="component" value="Unassembled WGS sequence"/>
</dbReference>
<evidence type="ECO:0000313" key="7">
    <source>
        <dbReference type="Proteomes" id="UP000319980"/>
    </source>
</evidence>
<dbReference type="PANTHER" id="PTHR30346:SF0">
    <property type="entry name" value="HCA OPERON TRANSCRIPTIONAL ACTIVATOR HCAR"/>
    <property type="match status" value="1"/>
</dbReference>